<dbReference type="AlphaFoldDB" id="A0A9J6CHJ8"/>
<feature type="region of interest" description="Disordered" evidence="1">
    <location>
        <begin position="39"/>
        <end position="67"/>
    </location>
</feature>
<feature type="compositionally biased region" description="Basic and acidic residues" evidence="1">
    <location>
        <begin position="421"/>
        <end position="443"/>
    </location>
</feature>
<dbReference type="CDD" id="cd01214">
    <property type="entry name" value="PTB_FAM43A"/>
    <property type="match status" value="1"/>
</dbReference>
<sequence length="853" mass="96815">MDSKVENKEESSRDEVDFIPTSTQTKKEIFVSSKSFNPLKKGFLRSNNYNSSATTPKSPQSTNELQSAVKTHISALEKLHLFHFPLRKKTDEEKTTKDQNNQQSSRPQRLIKSSSIARLFGNTYNTKKSESNNSANNSNNNQLKKSQSVSEKFSNHSKESDEEFVLRVSEHNFNLSTCTTNLSSLDLSNVPMDKPVNKKAIKSITKGLGKLLRRNHSSVEISPPDPEYKVLYLGNVLTGWAKGDACIEKPLATLWRNYTQNNKPEVLMRLRVCPSGLKATTRQHGLTEYWSHRITFCSAPTSYPKIFCWIYRHEGRKLKHELRCHAVICSKEALCQEIALQLKQNLAIALREFKRDKINKQNARLSLANAADDNPSMPRRKILLSTGANNYRPPLERSKSAPKLFSIEEMVDEEDEEEMSDETKAKKSEERKKRDDMRPCCKEDHLYPSVTLGRRRCRRGHSIRKSRLLRGTILTQKSYPPTYKPTYTAPQTSEKVENDSKQSENEELEKVETSPSAEDVTNQNNAPININRHLGSDEDFESFLLCNNYDSKDPLSNDLMSYFEMKLQTPTTETALLTSTTTTASMSDLFDDEISLRNQRTCMSMSDLIDYQSDNELEDNESDIYFNQDSLLDTLRRQSTKAVVIACNIDNDKGNDESITSKQPTDEDFETNSENCDYTMEPTHRHQFNLYNRPAQYCDDDLTSESPSSLCMSEKTICVNLDSDEGSSISSGCETSSTVTTNAEENQLPRRGSVLDRVRTFEQMAESKKEEINGSGKFYLRISTNSGSKSGNFIISQPENNVKVTKSGTLTKADNIVNGVSMRKMRIDDDSDELSDESGYVEFQDHSLKSTFA</sequence>
<feature type="region of interest" description="Disordered" evidence="1">
    <location>
        <begin position="385"/>
        <end position="443"/>
    </location>
</feature>
<evidence type="ECO:0000256" key="1">
    <source>
        <dbReference type="SAM" id="MobiDB-lite"/>
    </source>
</evidence>
<dbReference type="InterPro" id="IPR011993">
    <property type="entry name" value="PH-like_dom_sf"/>
</dbReference>
<organism evidence="3 4">
    <name type="scientific">Polypedilum vanderplanki</name>
    <name type="common">Sleeping chironomid midge</name>
    <dbReference type="NCBI Taxonomy" id="319348"/>
    <lineage>
        <taxon>Eukaryota</taxon>
        <taxon>Metazoa</taxon>
        <taxon>Ecdysozoa</taxon>
        <taxon>Arthropoda</taxon>
        <taxon>Hexapoda</taxon>
        <taxon>Insecta</taxon>
        <taxon>Pterygota</taxon>
        <taxon>Neoptera</taxon>
        <taxon>Endopterygota</taxon>
        <taxon>Diptera</taxon>
        <taxon>Nematocera</taxon>
        <taxon>Chironomoidea</taxon>
        <taxon>Chironomidae</taxon>
        <taxon>Chironominae</taxon>
        <taxon>Polypedilum</taxon>
        <taxon>Polypedilum</taxon>
    </lineage>
</organism>
<keyword evidence="4" id="KW-1185">Reference proteome</keyword>
<proteinExistence type="predicted"/>
<protein>
    <recommendedName>
        <fullName evidence="2">PID domain-containing protein</fullName>
    </recommendedName>
</protein>
<name>A0A9J6CHJ8_POLVA</name>
<gene>
    <name evidence="3" type="ORF">PVAND_011095</name>
</gene>
<feature type="region of interest" description="Disordered" evidence="1">
    <location>
        <begin position="1"/>
        <end position="20"/>
    </location>
</feature>
<feature type="compositionally biased region" description="Polar residues" evidence="1">
    <location>
        <begin position="45"/>
        <end position="67"/>
    </location>
</feature>
<comment type="caution">
    <text evidence="3">The sequence shown here is derived from an EMBL/GenBank/DDBJ whole genome shotgun (WGS) entry which is preliminary data.</text>
</comment>
<feature type="compositionally biased region" description="Low complexity" evidence="1">
    <location>
        <begin position="131"/>
        <end position="150"/>
    </location>
</feature>
<feature type="compositionally biased region" description="Acidic residues" evidence="1">
    <location>
        <begin position="409"/>
        <end position="420"/>
    </location>
</feature>
<feature type="region of interest" description="Disordered" evidence="1">
    <location>
        <begin position="468"/>
        <end position="533"/>
    </location>
</feature>
<dbReference type="Pfam" id="PF14719">
    <property type="entry name" value="PID_2"/>
    <property type="match status" value="1"/>
</dbReference>
<dbReference type="InterPro" id="IPR051133">
    <property type="entry name" value="Adapter_Engulfment-Domain"/>
</dbReference>
<dbReference type="Gene3D" id="2.30.29.30">
    <property type="entry name" value="Pleckstrin-homology domain (PH domain)/Phosphotyrosine-binding domain (PTB)"/>
    <property type="match status" value="1"/>
</dbReference>
<feature type="compositionally biased region" description="Basic and acidic residues" evidence="1">
    <location>
        <begin position="494"/>
        <end position="512"/>
    </location>
</feature>
<dbReference type="Proteomes" id="UP001107558">
    <property type="component" value="Chromosome 1"/>
</dbReference>
<dbReference type="InterPro" id="IPR006020">
    <property type="entry name" value="PTB/PI_dom"/>
</dbReference>
<feature type="compositionally biased region" description="Polar residues" evidence="1">
    <location>
        <begin position="99"/>
        <end position="112"/>
    </location>
</feature>
<feature type="region of interest" description="Disordered" evidence="1">
    <location>
        <begin position="125"/>
        <end position="156"/>
    </location>
</feature>
<accession>A0A9J6CHJ8</accession>
<dbReference type="InterPro" id="IPR033930">
    <property type="entry name" value="FAM43A/B_PTB"/>
</dbReference>
<feature type="region of interest" description="Disordered" evidence="1">
    <location>
        <begin position="653"/>
        <end position="672"/>
    </location>
</feature>
<feature type="compositionally biased region" description="Basic and acidic residues" evidence="1">
    <location>
        <begin position="1"/>
        <end position="16"/>
    </location>
</feature>
<feature type="compositionally biased region" description="Basic and acidic residues" evidence="1">
    <location>
        <begin position="88"/>
        <end position="97"/>
    </location>
</feature>
<evidence type="ECO:0000259" key="2">
    <source>
        <dbReference type="SMART" id="SM00462"/>
    </source>
</evidence>
<dbReference type="PANTHER" id="PTHR11232:SF2">
    <property type="entry name" value="FI05246P"/>
    <property type="match status" value="1"/>
</dbReference>
<dbReference type="SUPFAM" id="SSF50729">
    <property type="entry name" value="PH domain-like"/>
    <property type="match status" value="1"/>
</dbReference>
<dbReference type="OrthoDB" id="5962185at2759"/>
<dbReference type="SMART" id="SM00462">
    <property type="entry name" value="PTB"/>
    <property type="match status" value="1"/>
</dbReference>
<feature type="compositionally biased region" description="Polar residues" evidence="1">
    <location>
        <begin position="513"/>
        <end position="528"/>
    </location>
</feature>
<reference evidence="3" key="1">
    <citation type="submission" date="2021-03" db="EMBL/GenBank/DDBJ databases">
        <title>Chromosome level genome of the anhydrobiotic midge Polypedilum vanderplanki.</title>
        <authorList>
            <person name="Yoshida Y."/>
            <person name="Kikawada T."/>
            <person name="Gusev O."/>
        </authorList>
    </citation>
    <scope>NUCLEOTIDE SEQUENCE</scope>
    <source>
        <strain evidence="3">NIAS01</strain>
        <tissue evidence="3">Whole body or cell culture</tissue>
    </source>
</reference>
<evidence type="ECO:0000313" key="3">
    <source>
        <dbReference type="EMBL" id="KAG5681682.1"/>
    </source>
</evidence>
<feature type="compositionally biased region" description="Low complexity" evidence="1">
    <location>
        <begin position="479"/>
        <end position="488"/>
    </location>
</feature>
<dbReference type="PANTHER" id="PTHR11232">
    <property type="entry name" value="PHOSPHOTYROSINE INTERACTION DOMAIN-CONTAINING FAMILY MEMBER"/>
    <property type="match status" value="1"/>
</dbReference>
<feature type="region of interest" description="Disordered" evidence="1">
    <location>
        <begin position="86"/>
        <end position="112"/>
    </location>
</feature>
<dbReference type="EMBL" id="JADBJN010000001">
    <property type="protein sequence ID" value="KAG5681682.1"/>
    <property type="molecule type" value="Genomic_DNA"/>
</dbReference>
<evidence type="ECO:0000313" key="4">
    <source>
        <dbReference type="Proteomes" id="UP001107558"/>
    </source>
</evidence>
<feature type="domain" description="PID" evidence="2">
    <location>
        <begin position="223"/>
        <end position="359"/>
    </location>
</feature>